<accession>A0ACC1U9M4</accession>
<dbReference type="EMBL" id="MU794986">
    <property type="protein sequence ID" value="KAJ3813698.1"/>
    <property type="molecule type" value="Genomic_DNA"/>
</dbReference>
<keyword evidence="2" id="KW-1185">Reference proteome</keyword>
<comment type="caution">
    <text evidence="1">The sequence shown here is derived from an EMBL/GenBank/DDBJ whole genome shotgun (WGS) entry which is preliminary data.</text>
</comment>
<reference evidence="1" key="1">
    <citation type="submission" date="2022-09" db="EMBL/GenBank/DDBJ databases">
        <title>A Global Phylogenomic Analysis of the Shiitake Genus Lentinula.</title>
        <authorList>
            <consortium name="DOE Joint Genome Institute"/>
            <person name="Sierra-Patev S."/>
            <person name="Min B."/>
            <person name="Naranjo-Ortiz M."/>
            <person name="Looney B."/>
            <person name="Konkel Z."/>
            <person name="Slot J.C."/>
            <person name="Sakamoto Y."/>
            <person name="Steenwyk J.L."/>
            <person name="Rokas A."/>
            <person name="Carro J."/>
            <person name="Camarero S."/>
            <person name="Ferreira P."/>
            <person name="Molpeceres G."/>
            <person name="Ruiz-Duenas F.J."/>
            <person name="Serrano A."/>
            <person name="Henrissat B."/>
            <person name="Drula E."/>
            <person name="Hughes K.W."/>
            <person name="Mata J.L."/>
            <person name="Ishikawa N.K."/>
            <person name="Vargas-Isla R."/>
            <person name="Ushijima S."/>
            <person name="Smith C.A."/>
            <person name="Ahrendt S."/>
            <person name="Andreopoulos W."/>
            <person name="He G."/>
            <person name="Labutti K."/>
            <person name="Lipzen A."/>
            <person name="Ng V."/>
            <person name="Riley R."/>
            <person name="Sandor L."/>
            <person name="Barry K."/>
            <person name="Martinez A.T."/>
            <person name="Xiao Y."/>
            <person name="Gibbons J.G."/>
            <person name="Terashima K."/>
            <person name="Grigoriev I.V."/>
            <person name="Hibbett D.S."/>
        </authorList>
    </citation>
    <scope>NUCLEOTIDE SEQUENCE</scope>
    <source>
        <strain evidence="1">TMI1499</strain>
    </source>
</reference>
<evidence type="ECO:0000313" key="1">
    <source>
        <dbReference type="EMBL" id="KAJ3813698.1"/>
    </source>
</evidence>
<proteinExistence type="predicted"/>
<organism evidence="1 2">
    <name type="scientific">Lentinula aff. lateritia</name>
    <dbReference type="NCBI Taxonomy" id="2804960"/>
    <lineage>
        <taxon>Eukaryota</taxon>
        <taxon>Fungi</taxon>
        <taxon>Dikarya</taxon>
        <taxon>Basidiomycota</taxon>
        <taxon>Agaricomycotina</taxon>
        <taxon>Agaricomycetes</taxon>
        <taxon>Agaricomycetidae</taxon>
        <taxon>Agaricales</taxon>
        <taxon>Marasmiineae</taxon>
        <taxon>Omphalotaceae</taxon>
        <taxon>Lentinula</taxon>
    </lineage>
</organism>
<gene>
    <name evidence="1" type="ORF">F5876DRAFT_73640</name>
</gene>
<sequence>MLPPMLRVFWLPVVYVLLVVSGSADNQFSLQERVTRPYVLQQNWGAYSPYHPVAKYVAPPEGCKITQINILQRHGARYPTAGPGAAIAIALNKLQNALAYTDSSLNFIRNFTLDLGTDDLVLFGAAQSLAAGAETYNRYKELVSVDNIPFVRASSSDRVVMSALNWTYGFSAASSLRFNPVLSVVLDENANDTLHNSCGAIGSSDNKTDTWIAIYTPPIVQRLNNAAPGANLSSNDVFNLMTLCAFESVATESISDWCGLFDEDAWRAFEYEMDLDKYYGTGYGQPLGPVEGIGYINELIARLTSSPVNDTTQTNSTLDRSPVTFPLDRTIYADFSHDNQLIAIYTAMGLFKQARALDPTNSNFDSTNRSWITSQLVPFSARMVIEKIQCGIGLSRQDDGDYIRILVNDAVQSLDFCAGVSKEGICRVSEFVESQSYATNGGNGDWQKCFE</sequence>
<evidence type="ECO:0000313" key="2">
    <source>
        <dbReference type="Proteomes" id="UP001163835"/>
    </source>
</evidence>
<dbReference type="Proteomes" id="UP001163835">
    <property type="component" value="Unassembled WGS sequence"/>
</dbReference>
<protein>
    <submittedName>
        <fullName evidence="1">Acid phosphatase</fullName>
    </submittedName>
</protein>
<name>A0ACC1U9M4_9AGAR</name>